<accession>A0A1C3NY99</accession>
<organism evidence="1 2">
    <name type="scientific">Candidatus Protofrankia californiensis</name>
    <dbReference type="NCBI Taxonomy" id="1839754"/>
    <lineage>
        <taxon>Bacteria</taxon>
        <taxon>Bacillati</taxon>
        <taxon>Actinomycetota</taxon>
        <taxon>Actinomycetes</taxon>
        <taxon>Frankiales</taxon>
        <taxon>Frankiaceae</taxon>
        <taxon>Protofrankia</taxon>
    </lineage>
</organism>
<evidence type="ECO:0000313" key="1">
    <source>
        <dbReference type="EMBL" id="SBW22526.1"/>
    </source>
</evidence>
<gene>
    <name evidence="1" type="ORF">FDG2_2770</name>
</gene>
<dbReference type="AlphaFoldDB" id="A0A1C3NY99"/>
<dbReference type="Proteomes" id="UP000199013">
    <property type="component" value="Unassembled WGS sequence"/>
</dbReference>
<dbReference type="EMBL" id="FLUV01001179">
    <property type="protein sequence ID" value="SBW22526.1"/>
    <property type="molecule type" value="Genomic_DNA"/>
</dbReference>
<protein>
    <submittedName>
        <fullName evidence="1">Uncharacterized protein</fullName>
    </submittedName>
</protein>
<evidence type="ECO:0000313" key="2">
    <source>
        <dbReference type="Proteomes" id="UP000199013"/>
    </source>
</evidence>
<proteinExistence type="predicted"/>
<reference evidence="2" key="1">
    <citation type="submission" date="2016-02" db="EMBL/GenBank/DDBJ databases">
        <authorList>
            <person name="Wibberg D."/>
        </authorList>
    </citation>
    <scope>NUCLEOTIDE SEQUENCE [LARGE SCALE GENOMIC DNA]</scope>
</reference>
<sequence length="196" mass="21340">MSRWAALDVPLGDDGLRALYEAADPHMWLGAARDYRALPVAEAAARHGRDATRQVLGMASMTSVDRLVAAARDVRADSARHALALAMRPVIQRAALIAAAPGWRIEPESGMVYRLYDQDGQDVTGNPCVAGRYRRAVRVDLGIYMYGAADLRLEAEQGFVVHGETDNPTEALRMVLAEPLPISDHSHGCEDGTTQY</sequence>
<name>A0A1C3NY99_9ACTN</name>
<keyword evidence="2" id="KW-1185">Reference proteome</keyword>